<dbReference type="Proteomes" id="UP001189624">
    <property type="component" value="Chromosome 1"/>
</dbReference>
<reference evidence="1" key="1">
    <citation type="submission" date="2023-10" db="EMBL/GenBank/DDBJ databases">
        <authorList>
            <person name="Domelevo Entfellner J.-B."/>
        </authorList>
    </citation>
    <scope>NUCLEOTIDE SEQUENCE</scope>
</reference>
<name>A0AA86RYF3_9FABA</name>
<evidence type="ECO:0000313" key="1">
    <source>
        <dbReference type="EMBL" id="CAJ1870804.1"/>
    </source>
</evidence>
<gene>
    <name evidence="1" type="ORF">AYBTSS11_LOCUS2424</name>
</gene>
<protein>
    <submittedName>
        <fullName evidence="1">Uncharacterized protein</fullName>
    </submittedName>
</protein>
<keyword evidence="2" id="KW-1185">Reference proteome</keyword>
<evidence type="ECO:0000313" key="2">
    <source>
        <dbReference type="Proteomes" id="UP001189624"/>
    </source>
</evidence>
<dbReference type="EMBL" id="OY731398">
    <property type="protein sequence ID" value="CAJ1870804.1"/>
    <property type="molecule type" value="Genomic_DNA"/>
</dbReference>
<accession>A0AA86RYF3</accession>
<dbReference type="AlphaFoldDB" id="A0AA86RYF3"/>
<organism evidence="1 2">
    <name type="scientific">Sphenostylis stenocarpa</name>
    <dbReference type="NCBI Taxonomy" id="92480"/>
    <lineage>
        <taxon>Eukaryota</taxon>
        <taxon>Viridiplantae</taxon>
        <taxon>Streptophyta</taxon>
        <taxon>Embryophyta</taxon>
        <taxon>Tracheophyta</taxon>
        <taxon>Spermatophyta</taxon>
        <taxon>Magnoliopsida</taxon>
        <taxon>eudicotyledons</taxon>
        <taxon>Gunneridae</taxon>
        <taxon>Pentapetalae</taxon>
        <taxon>rosids</taxon>
        <taxon>fabids</taxon>
        <taxon>Fabales</taxon>
        <taxon>Fabaceae</taxon>
        <taxon>Papilionoideae</taxon>
        <taxon>50 kb inversion clade</taxon>
        <taxon>NPAAA clade</taxon>
        <taxon>indigoferoid/millettioid clade</taxon>
        <taxon>Phaseoleae</taxon>
        <taxon>Sphenostylis</taxon>
    </lineage>
</organism>
<sequence length="53" mass="5921">MNQDGENDGHSTACHADGAYRVRILSIKAYRVKITNRGVGLKPIKKFQFKTSV</sequence>
<dbReference type="Gramene" id="rna-AYBTSS11_LOCUS2424">
    <property type="protein sequence ID" value="CAJ1870804.1"/>
    <property type="gene ID" value="gene-AYBTSS11_LOCUS2424"/>
</dbReference>
<proteinExistence type="predicted"/>